<sequence>MITKIIVFMLCLAIMNLLKEGTLFGIAISRETKFDISNNRLIMLGVSIAYILTIIFTGITI</sequence>
<name>A0A8S5LA22_9CAUD</name>
<dbReference type="EMBL" id="BK014662">
    <property type="protein sequence ID" value="DAD66757.1"/>
    <property type="molecule type" value="Genomic_DNA"/>
</dbReference>
<evidence type="ECO:0000313" key="2">
    <source>
        <dbReference type="EMBL" id="DAD66757.1"/>
    </source>
</evidence>
<keyword evidence="1" id="KW-0812">Transmembrane</keyword>
<feature type="transmembrane region" description="Helical" evidence="1">
    <location>
        <begin position="6"/>
        <end position="29"/>
    </location>
</feature>
<accession>A0A8S5LA22</accession>
<keyword evidence="1" id="KW-1133">Transmembrane helix</keyword>
<evidence type="ECO:0000256" key="1">
    <source>
        <dbReference type="SAM" id="Phobius"/>
    </source>
</evidence>
<reference evidence="2" key="1">
    <citation type="journal article" date="2021" name="Proc. Natl. Acad. Sci. U.S.A.">
        <title>A Catalog of Tens of Thousands of Viruses from Human Metagenomes Reveals Hidden Associations with Chronic Diseases.</title>
        <authorList>
            <person name="Tisza M.J."/>
            <person name="Buck C.B."/>
        </authorList>
    </citation>
    <scope>NUCLEOTIDE SEQUENCE</scope>
    <source>
        <strain evidence="2">CtPuP5</strain>
    </source>
</reference>
<keyword evidence="1" id="KW-0472">Membrane</keyword>
<protein>
    <submittedName>
        <fullName evidence="2">Uncharacterized protein</fullName>
    </submittedName>
</protein>
<organism evidence="2">
    <name type="scientific">Myoviridae sp. ctPuP5</name>
    <dbReference type="NCBI Taxonomy" id="2823543"/>
    <lineage>
        <taxon>Viruses</taxon>
        <taxon>Duplodnaviria</taxon>
        <taxon>Heunggongvirae</taxon>
        <taxon>Uroviricota</taxon>
        <taxon>Caudoviricetes</taxon>
    </lineage>
</organism>
<feature type="transmembrane region" description="Helical" evidence="1">
    <location>
        <begin position="41"/>
        <end position="59"/>
    </location>
</feature>
<proteinExistence type="predicted"/>